<dbReference type="AlphaFoldDB" id="A0A5N5P6U4"/>
<keyword evidence="4" id="KW-1185">Reference proteome</keyword>
<gene>
    <name evidence="3" type="ORF">PHYPO_G00215820</name>
</gene>
<dbReference type="Pfam" id="PF12937">
    <property type="entry name" value="F-box-like"/>
    <property type="match status" value="1"/>
</dbReference>
<reference evidence="3 4" key="1">
    <citation type="submission" date="2019-06" db="EMBL/GenBank/DDBJ databases">
        <title>A chromosome-scale genome assembly of the striped catfish, Pangasianodon hypophthalmus.</title>
        <authorList>
            <person name="Wen M."/>
            <person name="Zahm M."/>
            <person name="Roques C."/>
            <person name="Cabau C."/>
            <person name="Klopp C."/>
            <person name="Donnadieu C."/>
            <person name="Jouanno E."/>
            <person name="Avarre J.-C."/>
            <person name="Campet M."/>
            <person name="Ha T.T.T."/>
            <person name="Dugue R."/>
            <person name="Lampietro C."/>
            <person name="Louis A."/>
            <person name="Herpin A."/>
            <person name="Echchiki A."/>
            <person name="Berthelot C."/>
            <person name="Parey E."/>
            <person name="Roest-Crollius H."/>
            <person name="Braasch I."/>
            <person name="Postlethwait J."/>
            <person name="Bobe J."/>
            <person name="Montfort J."/>
            <person name="Bouchez O."/>
            <person name="Begum T."/>
            <person name="Schartl M."/>
            <person name="Guiguen Y."/>
        </authorList>
    </citation>
    <scope>NUCLEOTIDE SEQUENCE [LARGE SCALE GENOMIC DNA]</scope>
    <source>
        <strain evidence="3 4">Indonesia</strain>
        <tissue evidence="3">Blood</tissue>
    </source>
</reference>
<organism evidence="3 4">
    <name type="scientific">Pangasianodon hypophthalmus</name>
    <name type="common">Striped catfish</name>
    <name type="synonym">Helicophagus hypophthalmus</name>
    <dbReference type="NCBI Taxonomy" id="310915"/>
    <lineage>
        <taxon>Eukaryota</taxon>
        <taxon>Metazoa</taxon>
        <taxon>Chordata</taxon>
        <taxon>Craniata</taxon>
        <taxon>Vertebrata</taxon>
        <taxon>Euteleostomi</taxon>
        <taxon>Actinopterygii</taxon>
        <taxon>Neopterygii</taxon>
        <taxon>Teleostei</taxon>
        <taxon>Ostariophysi</taxon>
        <taxon>Siluriformes</taxon>
        <taxon>Pangasiidae</taxon>
        <taxon>Pangasianodon</taxon>
    </lineage>
</organism>
<dbReference type="SUPFAM" id="SSF81383">
    <property type="entry name" value="F-box domain"/>
    <property type="match status" value="1"/>
</dbReference>
<dbReference type="Gene3D" id="1.20.1280.50">
    <property type="match status" value="1"/>
</dbReference>
<dbReference type="CDD" id="cd22106">
    <property type="entry name" value="F-box_FBXO36"/>
    <property type="match status" value="1"/>
</dbReference>
<dbReference type="OrthoDB" id="3219396at2759"/>
<accession>A0A5N5P6U4</accession>
<evidence type="ECO:0000256" key="1">
    <source>
        <dbReference type="SAM" id="MobiDB-lite"/>
    </source>
</evidence>
<sequence length="195" mass="22783">MASLLPELLFETSGQAPSPSKDFYQLAVTKTEVIWRWWKISLRIQLQGTLPGEMKQSHVDFLNDARLQQQVGVVFGSQLLEYTLGLCEGRFDYLERLPDKLLLRILSYLSHQDICHLSQTSHHFRKLCDSKELWEQAVRQGGNEITPEIEMLANKFGWRRIYMTFYHNKAQHGSETDIDIEMDEDKDKDEPHESL</sequence>
<dbReference type="InterPro" id="IPR001810">
    <property type="entry name" value="F-box_dom"/>
</dbReference>
<dbReference type="EMBL" id="VFJC01000007">
    <property type="protein sequence ID" value="KAB5575017.1"/>
    <property type="molecule type" value="Genomic_DNA"/>
</dbReference>
<evidence type="ECO:0000259" key="2">
    <source>
        <dbReference type="PROSITE" id="PS50181"/>
    </source>
</evidence>
<feature type="compositionally biased region" description="Acidic residues" evidence="1">
    <location>
        <begin position="176"/>
        <end position="187"/>
    </location>
</feature>
<feature type="domain" description="F-box" evidence="2">
    <location>
        <begin position="91"/>
        <end position="137"/>
    </location>
</feature>
<protein>
    <recommendedName>
        <fullName evidence="2">F-box domain-containing protein</fullName>
    </recommendedName>
</protein>
<dbReference type="SMART" id="SM00256">
    <property type="entry name" value="FBOX"/>
    <property type="match status" value="1"/>
</dbReference>
<name>A0A5N5P6U4_PANHP</name>
<dbReference type="InterPro" id="IPR036047">
    <property type="entry name" value="F-box-like_dom_sf"/>
</dbReference>
<dbReference type="Proteomes" id="UP000327468">
    <property type="component" value="Chromosome 6"/>
</dbReference>
<evidence type="ECO:0000313" key="4">
    <source>
        <dbReference type="Proteomes" id="UP000327468"/>
    </source>
</evidence>
<evidence type="ECO:0000313" key="3">
    <source>
        <dbReference type="EMBL" id="KAB5575017.1"/>
    </source>
</evidence>
<feature type="region of interest" description="Disordered" evidence="1">
    <location>
        <begin position="176"/>
        <end position="195"/>
    </location>
</feature>
<dbReference type="PROSITE" id="PS50181">
    <property type="entry name" value="FBOX"/>
    <property type="match status" value="1"/>
</dbReference>
<proteinExistence type="predicted"/>
<comment type="caution">
    <text evidence="3">The sequence shown here is derived from an EMBL/GenBank/DDBJ whole genome shotgun (WGS) entry which is preliminary data.</text>
</comment>